<keyword evidence="3" id="KW-1185">Reference proteome</keyword>
<dbReference type="RefSeq" id="WP_062475509.1">
    <property type="nucleotide sequence ID" value="NZ_CP013650.1"/>
</dbReference>
<feature type="domain" description="PRTase-CE" evidence="1">
    <location>
        <begin position="38"/>
        <end position="296"/>
    </location>
</feature>
<dbReference type="InterPro" id="IPR056920">
    <property type="entry name" value="PRTase-CE"/>
</dbReference>
<dbReference type="STRING" id="1526571.AT746_01575"/>
<dbReference type="AlphaFoldDB" id="A0A0U3B0P8"/>
<protein>
    <recommendedName>
        <fullName evidence="1">PRTase-CE domain-containing protein</fullName>
    </recommendedName>
</protein>
<gene>
    <name evidence="2" type="ORF">AT746_01575</name>
</gene>
<dbReference type="OrthoDB" id="8427993at2"/>
<proteinExistence type="predicted"/>
<reference evidence="2 3" key="1">
    <citation type="submission" date="2015-12" db="EMBL/GenBank/DDBJ databases">
        <title>Complete genome of Lacimicrobium alkaliphilum KCTC 32984.</title>
        <authorList>
            <person name="Kim S.-G."/>
            <person name="Lee Y.-J."/>
        </authorList>
    </citation>
    <scope>NUCLEOTIDE SEQUENCE [LARGE SCALE GENOMIC DNA]</scope>
    <source>
        <strain evidence="2 3">YelD216</strain>
    </source>
</reference>
<name>A0A0U3B0P8_9ALTE</name>
<evidence type="ECO:0000313" key="2">
    <source>
        <dbReference type="EMBL" id="ALS97097.1"/>
    </source>
</evidence>
<dbReference type="Proteomes" id="UP000068447">
    <property type="component" value="Chromosome"/>
</dbReference>
<dbReference type="EMBL" id="CP013650">
    <property type="protein sequence ID" value="ALS97097.1"/>
    <property type="molecule type" value="Genomic_DNA"/>
</dbReference>
<dbReference type="Pfam" id="PF24390">
    <property type="entry name" value="PRTase-CE"/>
    <property type="match status" value="1"/>
</dbReference>
<evidence type="ECO:0000313" key="3">
    <source>
        <dbReference type="Proteomes" id="UP000068447"/>
    </source>
</evidence>
<accession>A0A0U3B0P8</accession>
<sequence length="298" mass="34436">MFDIQLPMDWQDFRTVVLDRVKAYCRANIWPWEYDLFTSWLSNFDNGTDEYIALHLLDSLIVRSEKMAESGFSRLFNSELLQYLISIDVFPQTISLSEWDELLKNPRNSPIQFLPVRMEGDEGESGGAIFRQLSSLINTNRLSMRSKDTKAVVLIDDLLGSGDQISDYLMANNLCSIEPKIIYCPLIAMESGMVAISDKYSDLKILPVERVGRRHSLFDLDKSKFRNDPINPVQNVLAHYRGMKARYASQNMPFWLGRDDSALPIAFEWGCPNQSPSIFWMQNSPIKPEWRQLFSRRA</sequence>
<organism evidence="2 3">
    <name type="scientific">Lacimicrobium alkaliphilum</name>
    <dbReference type="NCBI Taxonomy" id="1526571"/>
    <lineage>
        <taxon>Bacteria</taxon>
        <taxon>Pseudomonadati</taxon>
        <taxon>Pseudomonadota</taxon>
        <taxon>Gammaproteobacteria</taxon>
        <taxon>Alteromonadales</taxon>
        <taxon>Alteromonadaceae</taxon>
        <taxon>Lacimicrobium</taxon>
    </lineage>
</organism>
<evidence type="ECO:0000259" key="1">
    <source>
        <dbReference type="Pfam" id="PF24390"/>
    </source>
</evidence>
<dbReference type="KEGG" id="lal:AT746_01575"/>